<evidence type="ECO:0000313" key="2">
    <source>
        <dbReference type="Proteomes" id="UP000252086"/>
    </source>
</evidence>
<organism evidence="1 2">
    <name type="scientific">Marinomonas aquiplantarum</name>
    <dbReference type="NCBI Taxonomy" id="491951"/>
    <lineage>
        <taxon>Bacteria</taxon>
        <taxon>Pseudomonadati</taxon>
        <taxon>Pseudomonadota</taxon>
        <taxon>Gammaproteobacteria</taxon>
        <taxon>Oceanospirillales</taxon>
        <taxon>Oceanospirillaceae</taxon>
        <taxon>Marinomonas</taxon>
    </lineage>
</organism>
<dbReference type="EMBL" id="QNRF01000001">
    <property type="protein sequence ID" value="RBO85960.1"/>
    <property type="molecule type" value="Genomic_DNA"/>
</dbReference>
<evidence type="ECO:0000313" key="1">
    <source>
        <dbReference type="EMBL" id="RBO85960.1"/>
    </source>
</evidence>
<dbReference type="AlphaFoldDB" id="A0A366D7E5"/>
<proteinExistence type="predicted"/>
<sequence length="47" mass="5389">MEYQAFFVIGLIMSQVLLAHINADLLTSFIERVLLTCDYQMLPLRAS</sequence>
<dbReference type="Proteomes" id="UP000252086">
    <property type="component" value="Unassembled WGS sequence"/>
</dbReference>
<keyword evidence="2" id="KW-1185">Reference proteome</keyword>
<accession>A0A366D7E5</accession>
<gene>
    <name evidence="1" type="ORF">DFP76_101236</name>
</gene>
<comment type="caution">
    <text evidence="1">The sequence shown here is derived from an EMBL/GenBank/DDBJ whole genome shotgun (WGS) entry which is preliminary data.</text>
</comment>
<reference evidence="1 2" key="1">
    <citation type="submission" date="2018-06" db="EMBL/GenBank/DDBJ databases">
        <title>Genomic Encyclopedia of Type Strains, Phase III (KMG-III): the genomes of soil and plant-associated and newly described type strains.</title>
        <authorList>
            <person name="Whitman W."/>
        </authorList>
    </citation>
    <scope>NUCLEOTIDE SEQUENCE [LARGE SCALE GENOMIC DNA]</scope>
    <source>
        <strain evidence="1 2">CECT 7732</strain>
    </source>
</reference>
<protein>
    <submittedName>
        <fullName evidence="1">Uncharacterized protein</fullName>
    </submittedName>
</protein>
<name>A0A366D7E5_9GAMM</name>